<evidence type="ECO:0000313" key="2">
    <source>
        <dbReference type="Proteomes" id="UP000053937"/>
    </source>
</evidence>
<dbReference type="EMBL" id="LMBR01000151">
    <property type="protein sequence ID" value="KUL26890.1"/>
    <property type="molecule type" value="Genomic_DNA"/>
</dbReference>
<gene>
    <name evidence="1" type="ORF">ASB62_06325</name>
</gene>
<comment type="caution">
    <text evidence="1">The sequence shown here is derived from an EMBL/GenBank/DDBJ whole genome shotgun (WGS) entry which is preliminary data.</text>
</comment>
<reference evidence="1 2" key="1">
    <citation type="submission" date="2015-10" db="EMBL/GenBank/DDBJ databases">
        <title>Draft Genome Sequence of Chlorobium limicola strain Frasassi Growing under Artificial Lighting in the Frasassi Cave System.</title>
        <authorList>
            <person name="Mansor M."/>
            <person name="Macalady J."/>
        </authorList>
    </citation>
    <scope>NUCLEOTIDE SEQUENCE [LARGE SCALE GENOMIC DNA]</scope>
    <source>
        <strain evidence="1 2">Frasassi</strain>
    </source>
</reference>
<proteinExistence type="predicted"/>
<dbReference type="Proteomes" id="UP000053937">
    <property type="component" value="Unassembled WGS sequence"/>
</dbReference>
<protein>
    <submittedName>
        <fullName evidence="1">Uncharacterized protein</fullName>
    </submittedName>
</protein>
<accession>A0A124G8S7</accession>
<keyword evidence="2" id="KW-1185">Reference proteome</keyword>
<name>A0A124G8S7_CHLLI</name>
<evidence type="ECO:0000313" key="1">
    <source>
        <dbReference type="EMBL" id="KUL26890.1"/>
    </source>
</evidence>
<organism evidence="1 2">
    <name type="scientific">Chlorobium limicola</name>
    <dbReference type="NCBI Taxonomy" id="1092"/>
    <lineage>
        <taxon>Bacteria</taxon>
        <taxon>Pseudomonadati</taxon>
        <taxon>Chlorobiota</taxon>
        <taxon>Chlorobiia</taxon>
        <taxon>Chlorobiales</taxon>
        <taxon>Chlorobiaceae</taxon>
        <taxon>Chlorobium/Pelodictyon group</taxon>
        <taxon>Chlorobium</taxon>
    </lineage>
</organism>
<sequence length="101" mass="10876">MRESGFWGKGKAVSLHGTVYGKPAQSEHGHSMVAQSSYDAFRSLGIGDCCNAQAVISQNGLLVRVADCQKSFMDASEVLLIQSAWQAENPLFEAGLSTRLQ</sequence>
<dbReference type="AlphaFoldDB" id="A0A124G8S7"/>